<protein>
    <submittedName>
        <fullName evidence="1">Uncharacterized protein</fullName>
    </submittedName>
</protein>
<evidence type="ECO:0000313" key="2">
    <source>
        <dbReference type="Proteomes" id="UP001396334"/>
    </source>
</evidence>
<comment type="caution">
    <text evidence="1">The sequence shown here is derived from an EMBL/GenBank/DDBJ whole genome shotgun (WGS) entry which is preliminary data.</text>
</comment>
<sequence length="108" mass="12255">MPFQIVKASEQADHATVSTLTHLLRLNTSMISHWPTVSLMEMVSQQIMQLGSINGSRGKRKGRMASELAVVYEMIYDPLHPSLHLHMLAPLHLLKLQLGHWFLLLFAL</sequence>
<dbReference type="EMBL" id="JBBPBN010000083">
    <property type="protein sequence ID" value="KAK8982899.1"/>
    <property type="molecule type" value="Genomic_DNA"/>
</dbReference>
<keyword evidence="2" id="KW-1185">Reference proteome</keyword>
<proteinExistence type="predicted"/>
<organism evidence="1 2">
    <name type="scientific">Hibiscus sabdariffa</name>
    <name type="common">roselle</name>
    <dbReference type="NCBI Taxonomy" id="183260"/>
    <lineage>
        <taxon>Eukaryota</taxon>
        <taxon>Viridiplantae</taxon>
        <taxon>Streptophyta</taxon>
        <taxon>Embryophyta</taxon>
        <taxon>Tracheophyta</taxon>
        <taxon>Spermatophyta</taxon>
        <taxon>Magnoliopsida</taxon>
        <taxon>eudicotyledons</taxon>
        <taxon>Gunneridae</taxon>
        <taxon>Pentapetalae</taxon>
        <taxon>rosids</taxon>
        <taxon>malvids</taxon>
        <taxon>Malvales</taxon>
        <taxon>Malvaceae</taxon>
        <taxon>Malvoideae</taxon>
        <taxon>Hibiscus</taxon>
    </lineage>
</organism>
<gene>
    <name evidence="1" type="ORF">V6N11_054884</name>
</gene>
<name>A0ABR2P383_9ROSI</name>
<accession>A0ABR2P383</accession>
<evidence type="ECO:0000313" key="1">
    <source>
        <dbReference type="EMBL" id="KAK8982899.1"/>
    </source>
</evidence>
<reference evidence="1 2" key="1">
    <citation type="journal article" date="2024" name="G3 (Bethesda)">
        <title>Genome assembly of Hibiscus sabdariffa L. provides insights into metabolisms of medicinal natural products.</title>
        <authorList>
            <person name="Kim T."/>
        </authorList>
    </citation>
    <scope>NUCLEOTIDE SEQUENCE [LARGE SCALE GENOMIC DNA]</scope>
    <source>
        <strain evidence="1">TK-2024</strain>
        <tissue evidence="1">Old leaves</tissue>
    </source>
</reference>
<dbReference type="Proteomes" id="UP001396334">
    <property type="component" value="Unassembled WGS sequence"/>
</dbReference>